<protein>
    <recommendedName>
        <fullName evidence="4">DUF4864 domain-containing protein</fullName>
    </recommendedName>
</protein>
<dbReference type="Proteomes" id="UP000198519">
    <property type="component" value="Unassembled WGS sequence"/>
</dbReference>
<gene>
    <name evidence="2" type="ORF">SAMN04487963_3708</name>
</gene>
<evidence type="ECO:0000313" key="2">
    <source>
        <dbReference type="EMBL" id="SFM78781.1"/>
    </source>
</evidence>
<evidence type="ECO:0000313" key="3">
    <source>
        <dbReference type="Proteomes" id="UP000198519"/>
    </source>
</evidence>
<organism evidence="2 3">
    <name type="scientific">Marinobacter zhejiangensis</name>
    <dbReference type="NCBI Taxonomy" id="488535"/>
    <lineage>
        <taxon>Bacteria</taxon>
        <taxon>Pseudomonadati</taxon>
        <taxon>Pseudomonadota</taxon>
        <taxon>Gammaproteobacteria</taxon>
        <taxon>Pseudomonadales</taxon>
        <taxon>Marinobacteraceae</taxon>
        <taxon>Marinobacter</taxon>
    </lineage>
</organism>
<dbReference type="EMBL" id="FOUE01000008">
    <property type="protein sequence ID" value="SFM78781.1"/>
    <property type="molecule type" value="Genomic_DNA"/>
</dbReference>
<feature type="signal peptide" evidence="1">
    <location>
        <begin position="1"/>
        <end position="19"/>
    </location>
</feature>
<keyword evidence="3" id="KW-1185">Reference proteome</keyword>
<evidence type="ECO:0000256" key="1">
    <source>
        <dbReference type="SAM" id="SignalP"/>
    </source>
</evidence>
<proteinExistence type="predicted"/>
<name>A0A1I4TQ65_9GAMM</name>
<dbReference type="OrthoDB" id="6365263at2"/>
<accession>A0A1I4TQ65</accession>
<reference evidence="3" key="1">
    <citation type="submission" date="2016-10" db="EMBL/GenBank/DDBJ databases">
        <authorList>
            <person name="Varghese N."/>
            <person name="Submissions S."/>
        </authorList>
    </citation>
    <scope>NUCLEOTIDE SEQUENCE [LARGE SCALE GENOMIC DNA]</scope>
    <source>
        <strain evidence="3">CGMCC 1.7061</strain>
    </source>
</reference>
<evidence type="ECO:0008006" key="4">
    <source>
        <dbReference type="Google" id="ProtNLM"/>
    </source>
</evidence>
<keyword evidence="1" id="KW-0732">Signal</keyword>
<dbReference type="RefSeq" id="WP_092026745.1">
    <property type="nucleotide sequence ID" value="NZ_FOUE01000008.1"/>
</dbReference>
<dbReference type="AlphaFoldDB" id="A0A1I4TQ65"/>
<dbReference type="STRING" id="488535.SAMN04487963_3708"/>
<sequence length="151" mass="16694">MPLARRLLPFLMIIATAVAAEPSGPGELSDPTAIRAQTEAFMASVADNRIEHAYQQLRPFLGVAQAPFDQSATEASAYFQRVTDQVGQPLASVLVRSEGIGDEFYRETWLQKFNAAAIAWTFTFYQPDTGWKLVGVSYSTDLEALYQVRGQ</sequence>
<feature type="chain" id="PRO_5011561334" description="DUF4864 domain-containing protein" evidence="1">
    <location>
        <begin position="20"/>
        <end position="151"/>
    </location>
</feature>